<dbReference type="GO" id="GO:0019344">
    <property type="term" value="P:cysteine biosynthetic process"/>
    <property type="evidence" value="ECO:0007669"/>
    <property type="project" value="UniProtKB-UniRule"/>
</dbReference>
<keyword evidence="2 11" id="KW-0813">Transport</keyword>
<keyword evidence="13" id="KW-1185">Reference proteome</keyword>
<name>A0A1Q9GMW3_9GAMM</name>
<evidence type="ECO:0000256" key="6">
    <source>
        <dbReference type="ARBA" id="ARBA00022692"/>
    </source>
</evidence>
<comment type="function">
    <text evidence="11">High affinity, high specificity proton-dependent sulfate transporter, which mediates sulfate uptake. Provides the sulfur source for the cysteine synthesis pathway.</text>
</comment>
<feature type="transmembrane region" description="Helical" evidence="11">
    <location>
        <begin position="215"/>
        <end position="248"/>
    </location>
</feature>
<dbReference type="PANTHER" id="PTHR37468">
    <property type="entry name" value="SULFATE TRANSPORTER CYSZ"/>
    <property type="match status" value="1"/>
</dbReference>
<accession>A0A1Q9GMW3</accession>
<feature type="transmembrane region" description="Helical" evidence="11">
    <location>
        <begin position="37"/>
        <end position="57"/>
    </location>
</feature>
<feature type="transmembrane region" description="Helical" evidence="11">
    <location>
        <begin position="151"/>
        <end position="169"/>
    </location>
</feature>
<dbReference type="InterPro" id="IPR059112">
    <property type="entry name" value="CysZ/EI24"/>
</dbReference>
<evidence type="ECO:0000256" key="10">
    <source>
        <dbReference type="ARBA" id="ARBA00023192"/>
    </source>
</evidence>
<evidence type="ECO:0000256" key="1">
    <source>
        <dbReference type="ARBA" id="ARBA00004141"/>
    </source>
</evidence>
<dbReference type="NCBIfam" id="NF003433">
    <property type="entry name" value="PRK04949.1"/>
    <property type="match status" value="1"/>
</dbReference>
<keyword evidence="7 11" id="KW-1133">Transmembrane helix</keyword>
<keyword evidence="3 11" id="KW-1003">Cell membrane</keyword>
<evidence type="ECO:0000256" key="9">
    <source>
        <dbReference type="ARBA" id="ARBA00023136"/>
    </source>
</evidence>
<dbReference type="InterPro" id="IPR050480">
    <property type="entry name" value="CysZ-like"/>
</dbReference>
<keyword evidence="9 11" id="KW-0472">Membrane</keyword>
<sequence length="258" mass="29369">MKESQMQQPPAIQNPASGAGYFFKGMSLAMQPGTRRFVILPLLVNIILFGSAFSFVLSQLSDWINGWMAYLPQWLDWLSYLLWPLLAVAALVTFSYFFSTIANWIAAPFNGLLAEHLEAKLTGEPTPDAGLKDILKDLPRIMNREWIKLKYYLPKAIGLFILLWIPAIGQTVGPVLWFLFSAWMMSIQYADYPFDNHKVPFTTMRDALKEKRGKSISFGSLVMLFTMTPLLNLVVMPIAVCGATAMWVDNYRTQYKLY</sequence>
<evidence type="ECO:0000256" key="5">
    <source>
        <dbReference type="ARBA" id="ARBA00022605"/>
    </source>
</evidence>
<keyword evidence="5 11" id="KW-0028">Amino-acid biosynthesis</keyword>
<proteinExistence type="inferred from homology"/>
<feature type="transmembrane region" description="Helical" evidence="11">
    <location>
        <begin position="77"/>
        <end position="98"/>
    </location>
</feature>
<dbReference type="Proteomes" id="UP000186905">
    <property type="component" value="Unassembled WGS sequence"/>
</dbReference>
<dbReference type="EMBL" id="MJIL01000069">
    <property type="protein sequence ID" value="OLQ76002.1"/>
    <property type="molecule type" value="Genomic_DNA"/>
</dbReference>
<dbReference type="Pfam" id="PF07264">
    <property type="entry name" value="EI24"/>
    <property type="match status" value="1"/>
</dbReference>
<dbReference type="GO" id="GO:0005886">
    <property type="term" value="C:plasma membrane"/>
    <property type="evidence" value="ECO:0007669"/>
    <property type="project" value="UniProtKB-SubCell"/>
</dbReference>
<keyword evidence="8 11" id="KW-0764">Sulfate transport</keyword>
<gene>
    <name evidence="11" type="primary">cysZ</name>
    <name evidence="12" type="ORF">BIT28_18455</name>
</gene>
<evidence type="ECO:0000256" key="8">
    <source>
        <dbReference type="ARBA" id="ARBA00023032"/>
    </source>
</evidence>
<comment type="subcellular location">
    <subcellularLocation>
        <location evidence="11">Cell inner membrane</location>
        <topology evidence="11">Multi-pass membrane protein</topology>
    </subcellularLocation>
    <subcellularLocation>
        <location evidence="1">Membrane</location>
        <topology evidence="1">Multi-pass membrane protein</topology>
    </subcellularLocation>
</comment>
<evidence type="ECO:0000256" key="7">
    <source>
        <dbReference type="ARBA" id="ARBA00022989"/>
    </source>
</evidence>
<protein>
    <recommendedName>
        <fullName evidence="11">Sulfate transporter CysZ</fullName>
    </recommendedName>
</protein>
<evidence type="ECO:0000256" key="3">
    <source>
        <dbReference type="ARBA" id="ARBA00022475"/>
    </source>
</evidence>
<dbReference type="PANTHER" id="PTHR37468:SF1">
    <property type="entry name" value="SULFATE TRANSPORTER CYSZ"/>
    <property type="match status" value="1"/>
</dbReference>
<evidence type="ECO:0000313" key="12">
    <source>
        <dbReference type="EMBL" id="OLQ76002.1"/>
    </source>
</evidence>
<evidence type="ECO:0000256" key="2">
    <source>
        <dbReference type="ARBA" id="ARBA00022448"/>
    </source>
</evidence>
<keyword evidence="10 11" id="KW-0198">Cysteine biosynthesis</keyword>
<organism evidence="12 13">
    <name type="scientific">Photobacterium proteolyticum</name>
    <dbReference type="NCBI Taxonomy" id="1903952"/>
    <lineage>
        <taxon>Bacteria</taxon>
        <taxon>Pseudomonadati</taxon>
        <taxon>Pseudomonadota</taxon>
        <taxon>Gammaproteobacteria</taxon>
        <taxon>Vibrionales</taxon>
        <taxon>Vibrionaceae</taxon>
        <taxon>Photobacterium</taxon>
    </lineage>
</organism>
<evidence type="ECO:0000256" key="11">
    <source>
        <dbReference type="HAMAP-Rule" id="MF_00468"/>
    </source>
</evidence>
<evidence type="ECO:0000313" key="13">
    <source>
        <dbReference type="Proteomes" id="UP000186905"/>
    </source>
</evidence>
<dbReference type="HAMAP" id="MF_00468">
    <property type="entry name" value="CysZ"/>
    <property type="match status" value="1"/>
</dbReference>
<keyword evidence="4 11" id="KW-0997">Cell inner membrane</keyword>
<dbReference type="AlphaFoldDB" id="A0A1Q9GMW3"/>
<dbReference type="GO" id="GO:0000103">
    <property type="term" value="P:sulfate assimilation"/>
    <property type="evidence" value="ECO:0007669"/>
    <property type="project" value="InterPro"/>
</dbReference>
<dbReference type="STRING" id="1903952.BIT28_18455"/>
<comment type="caution">
    <text evidence="12">The sequence shown here is derived from an EMBL/GenBank/DDBJ whole genome shotgun (WGS) entry which is preliminary data.</text>
</comment>
<evidence type="ECO:0000256" key="4">
    <source>
        <dbReference type="ARBA" id="ARBA00022519"/>
    </source>
</evidence>
<comment type="similarity">
    <text evidence="11">Belongs to the CysZ family.</text>
</comment>
<reference evidence="12 13" key="1">
    <citation type="submission" date="2016-09" db="EMBL/GenBank/DDBJ databases">
        <title>Photobacterium proteolyticum sp. nov. a protease producing bacterium isolated from ocean sediments of Laizhou Bay.</title>
        <authorList>
            <person name="Li Y."/>
        </authorList>
    </citation>
    <scope>NUCLEOTIDE SEQUENCE [LARGE SCALE GENOMIC DNA]</scope>
    <source>
        <strain evidence="12 13">13-12</strain>
    </source>
</reference>
<dbReference type="GO" id="GO:0009675">
    <property type="term" value="F:high-affinity sulfate:proton symporter activity"/>
    <property type="evidence" value="ECO:0007669"/>
    <property type="project" value="TreeGrafter"/>
</dbReference>
<keyword evidence="6 11" id="KW-0812">Transmembrane</keyword>
<dbReference type="InterPro" id="IPR022985">
    <property type="entry name" value="Sulfate_CysZ"/>
</dbReference>